<evidence type="ECO:0000313" key="10">
    <source>
        <dbReference type="Proteomes" id="UP001151699"/>
    </source>
</evidence>
<dbReference type="AlphaFoldDB" id="A0A9Q0S6Z7"/>
<keyword evidence="10" id="KW-1185">Reference proteome</keyword>
<dbReference type="InterPro" id="IPR006693">
    <property type="entry name" value="AB_hydrolase_lipase"/>
</dbReference>
<dbReference type="Proteomes" id="UP001151699">
    <property type="component" value="Chromosome A"/>
</dbReference>
<dbReference type="FunFam" id="3.40.50.1820:FF:000021">
    <property type="entry name" value="Lipase"/>
    <property type="match status" value="1"/>
</dbReference>
<keyword evidence="2 7" id="KW-0732">Signal</keyword>
<feature type="signal peptide" evidence="7">
    <location>
        <begin position="1"/>
        <end position="16"/>
    </location>
</feature>
<proteinExistence type="inferred from homology"/>
<comment type="caution">
    <text evidence="9">The sequence shown here is derived from an EMBL/GenBank/DDBJ whole genome shotgun (WGS) entry which is preliminary data.</text>
</comment>
<keyword evidence="4" id="KW-0442">Lipid degradation</keyword>
<dbReference type="OrthoDB" id="9974421at2759"/>
<evidence type="ECO:0000256" key="7">
    <source>
        <dbReference type="SAM" id="SignalP"/>
    </source>
</evidence>
<evidence type="ECO:0000313" key="9">
    <source>
        <dbReference type="EMBL" id="KAJ6645815.1"/>
    </source>
</evidence>
<dbReference type="EMBL" id="WJQU01000001">
    <property type="protein sequence ID" value="KAJ6645815.1"/>
    <property type="molecule type" value="Genomic_DNA"/>
</dbReference>
<keyword evidence="3" id="KW-0378">Hydrolase</keyword>
<evidence type="ECO:0000256" key="5">
    <source>
        <dbReference type="ARBA" id="ARBA00023098"/>
    </source>
</evidence>
<comment type="similarity">
    <text evidence="1">Belongs to the AB hydrolase superfamily. Lipase family.</text>
</comment>
<keyword evidence="6" id="KW-0325">Glycoprotein</keyword>
<dbReference type="Pfam" id="PF04083">
    <property type="entry name" value="Abhydro_lipase"/>
    <property type="match status" value="1"/>
</dbReference>
<dbReference type="GO" id="GO:0016042">
    <property type="term" value="P:lipid catabolic process"/>
    <property type="evidence" value="ECO:0007669"/>
    <property type="project" value="UniProtKB-KW"/>
</dbReference>
<sequence>MKLVAIVLIALTSVGASPSIKYGKHANNPMEVDEFKVPVVEIDKNFQEILIKIEENENFEDSLNIPIESPKEHMGLHYIETAEEMEEIGVNTQSINPDLIEDAFLLVPELIRKHGYPSERHSVRTSDGYLLEMHRIPFSPLNTTTERRQPVFLMHGLLDSSSTWVIMRPGNGLAYLLADLGYDVWMGNARGNRYSRQHITFDPDGRRSDRRRFWEFSWHEIGLTDLPTMIDYVLDQTGFKKLHYIGHSQGTTSFFVMASQRPAYNDKILSMQALAPVAFMSNLRSPFVRAASFFLNTLDAATGALGIYEFLPSSELLALGGQAACRDEAWTQALCYNVLFLIAGFNSAQTNTTMIPVMLGHTPAGASANQLIHYGQGVRSGRFRQYDWGMVSNLWTYGSISPPAYNLRNIRAPVALHYSANDWLAEPVDVEQLHQGLPNVIGKFLVPDPLFNHLDFVWAIDVKTLLYDRVFQIMRLVEQGVLPFH</sequence>
<dbReference type="PANTHER" id="PTHR11005">
    <property type="entry name" value="LYSOSOMAL ACID LIPASE-RELATED"/>
    <property type="match status" value="1"/>
</dbReference>
<feature type="chain" id="PRO_5040171636" evidence="7">
    <location>
        <begin position="17"/>
        <end position="485"/>
    </location>
</feature>
<dbReference type="GO" id="GO:0016787">
    <property type="term" value="F:hydrolase activity"/>
    <property type="evidence" value="ECO:0007669"/>
    <property type="project" value="UniProtKB-KW"/>
</dbReference>
<evidence type="ECO:0000259" key="8">
    <source>
        <dbReference type="Pfam" id="PF04083"/>
    </source>
</evidence>
<name>A0A9Q0S6Z7_9DIPT</name>
<gene>
    <name evidence="9" type="primary">Lip1_0</name>
    <name evidence="9" type="ORF">Bhyg_01024</name>
</gene>
<organism evidence="9 10">
    <name type="scientific">Pseudolycoriella hygida</name>
    <dbReference type="NCBI Taxonomy" id="35572"/>
    <lineage>
        <taxon>Eukaryota</taxon>
        <taxon>Metazoa</taxon>
        <taxon>Ecdysozoa</taxon>
        <taxon>Arthropoda</taxon>
        <taxon>Hexapoda</taxon>
        <taxon>Insecta</taxon>
        <taxon>Pterygota</taxon>
        <taxon>Neoptera</taxon>
        <taxon>Endopterygota</taxon>
        <taxon>Diptera</taxon>
        <taxon>Nematocera</taxon>
        <taxon>Sciaroidea</taxon>
        <taxon>Sciaridae</taxon>
        <taxon>Pseudolycoriella</taxon>
    </lineage>
</organism>
<dbReference type="Gene3D" id="3.40.50.1820">
    <property type="entry name" value="alpha/beta hydrolase"/>
    <property type="match status" value="1"/>
</dbReference>
<evidence type="ECO:0000256" key="1">
    <source>
        <dbReference type="ARBA" id="ARBA00010701"/>
    </source>
</evidence>
<dbReference type="SUPFAM" id="SSF53474">
    <property type="entry name" value="alpha/beta-Hydrolases"/>
    <property type="match status" value="1"/>
</dbReference>
<evidence type="ECO:0000256" key="6">
    <source>
        <dbReference type="ARBA" id="ARBA00023180"/>
    </source>
</evidence>
<accession>A0A9Q0S6Z7</accession>
<evidence type="ECO:0000256" key="3">
    <source>
        <dbReference type="ARBA" id="ARBA00022801"/>
    </source>
</evidence>
<reference evidence="9" key="1">
    <citation type="submission" date="2022-07" db="EMBL/GenBank/DDBJ databases">
        <authorList>
            <person name="Trinca V."/>
            <person name="Uliana J.V.C."/>
            <person name="Torres T.T."/>
            <person name="Ward R.J."/>
            <person name="Monesi N."/>
        </authorList>
    </citation>
    <scope>NUCLEOTIDE SEQUENCE</scope>
    <source>
        <strain evidence="9">HSMRA1968</strain>
        <tissue evidence="9">Whole embryos</tissue>
    </source>
</reference>
<protein>
    <submittedName>
        <fullName evidence="9">Lipase 1</fullName>
    </submittedName>
</protein>
<evidence type="ECO:0000256" key="4">
    <source>
        <dbReference type="ARBA" id="ARBA00022963"/>
    </source>
</evidence>
<feature type="domain" description="Partial AB-hydrolase lipase" evidence="8">
    <location>
        <begin position="107"/>
        <end position="167"/>
    </location>
</feature>
<keyword evidence="5" id="KW-0443">Lipid metabolism</keyword>
<dbReference type="InterPro" id="IPR029058">
    <property type="entry name" value="AB_hydrolase_fold"/>
</dbReference>
<evidence type="ECO:0000256" key="2">
    <source>
        <dbReference type="ARBA" id="ARBA00022729"/>
    </source>
</evidence>